<evidence type="ECO:0000259" key="1">
    <source>
        <dbReference type="PROSITE" id="PS50042"/>
    </source>
</evidence>
<feature type="non-terminal residue" evidence="2">
    <location>
        <position position="204"/>
    </location>
</feature>
<dbReference type="SMART" id="SM00100">
    <property type="entry name" value="cNMP"/>
    <property type="match status" value="1"/>
</dbReference>
<sequence>MAESVESSTRFDDVDVVEYLQANGGQERIYGKDDVILRRGDPGRAFFVVLSGEVEVRLADVDNRTMPLTRMGPGASFGEMALLRNQDVSADVVALSEVTVLAYPGDQFQDALAECGALRDRLMNRLADNLQQTTAEAWEFFQRAEALQAMTRTQDHPPTMVANSAKLKSIGKKLAAFSEDGGPVVISGDPGTGKLLAARMVHGG</sequence>
<reference evidence="2" key="1">
    <citation type="journal article" date="2014" name="Front. Microbiol.">
        <title>High frequency of phylogenetically diverse reductive dehalogenase-homologous genes in deep subseafloor sedimentary metagenomes.</title>
        <authorList>
            <person name="Kawai M."/>
            <person name="Futagami T."/>
            <person name="Toyoda A."/>
            <person name="Takaki Y."/>
            <person name="Nishi S."/>
            <person name="Hori S."/>
            <person name="Arai W."/>
            <person name="Tsubouchi T."/>
            <person name="Morono Y."/>
            <person name="Uchiyama I."/>
            <person name="Ito T."/>
            <person name="Fujiyama A."/>
            <person name="Inagaki F."/>
            <person name="Takami H."/>
        </authorList>
    </citation>
    <scope>NUCLEOTIDE SEQUENCE</scope>
    <source>
        <strain evidence="2">Expedition CK06-06</strain>
    </source>
</reference>
<dbReference type="Gene3D" id="2.60.120.10">
    <property type="entry name" value="Jelly Rolls"/>
    <property type="match status" value="1"/>
</dbReference>
<dbReference type="InterPro" id="IPR027417">
    <property type="entry name" value="P-loop_NTPase"/>
</dbReference>
<name>X1GL02_9ZZZZ</name>
<gene>
    <name evidence="2" type="ORF">S03H2_20009</name>
</gene>
<dbReference type="PANTHER" id="PTHR24567">
    <property type="entry name" value="CRP FAMILY TRANSCRIPTIONAL REGULATORY PROTEIN"/>
    <property type="match status" value="1"/>
</dbReference>
<dbReference type="AlphaFoldDB" id="X1GL02"/>
<dbReference type="SUPFAM" id="SSF51206">
    <property type="entry name" value="cAMP-binding domain-like"/>
    <property type="match status" value="1"/>
</dbReference>
<dbReference type="Gene3D" id="3.40.50.300">
    <property type="entry name" value="P-loop containing nucleotide triphosphate hydrolases"/>
    <property type="match status" value="1"/>
</dbReference>
<evidence type="ECO:0000313" key="2">
    <source>
        <dbReference type="EMBL" id="GAH33683.1"/>
    </source>
</evidence>
<dbReference type="InterPro" id="IPR000595">
    <property type="entry name" value="cNMP-bd_dom"/>
</dbReference>
<feature type="domain" description="Cyclic nucleotide-binding" evidence="1">
    <location>
        <begin position="1"/>
        <end position="129"/>
    </location>
</feature>
<proteinExistence type="predicted"/>
<dbReference type="CDD" id="cd00038">
    <property type="entry name" value="CAP_ED"/>
    <property type="match status" value="1"/>
</dbReference>
<comment type="caution">
    <text evidence="2">The sequence shown here is derived from an EMBL/GenBank/DDBJ whole genome shotgun (WGS) entry which is preliminary data.</text>
</comment>
<dbReference type="EMBL" id="BARU01010503">
    <property type="protein sequence ID" value="GAH33683.1"/>
    <property type="molecule type" value="Genomic_DNA"/>
</dbReference>
<dbReference type="InterPro" id="IPR018490">
    <property type="entry name" value="cNMP-bd_dom_sf"/>
</dbReference>
<organism evidence="2">
    <name type="scientific">marine sediment metagenome</name>
    <dbReference type="NCBI Taxonomy" id="412755"/>
    <lineage>
        <taxon>unclassified sequences</taxon>
        <taxon>metagenomes</taxon>
        <taxon>ecological metagenomes</taxon>
    </lineage>
</organism>
<dbReference type="PANTHER" id="PTHR24567:SF74">
    <property type="entry name" value="HTH-TYPE TRANSCRIPTIONAL REGULATOR ARCR"/>
    <property type="match status" value="1"/>
</dbReference>
<protein>
    <recommendedName>
        <fullName evidence="1">Cyclic nucleotide-binding domain-containing protein</fullName>
    </recommendedName>
</protein>
<dbReference type="GO" id="GO:0005829">
    <property type="term" value="C:cytosol"/>
    <property type="evidence" value="ECO:0007669"/>
    <property type="project" value="TreeGrafter"/>
</dbReference>
<accession>X1GL02</accession>
<dbReference type="InterPro" id="IPR014710">
    <property type="entry name" value="RmlC-like_jellyroll"/>
</dbReference>
<dbReference type="InterPro" id="IPR050397">
    <property type="entry name" value="Env_Response_Regulators"/>
</dbReference>
<dbReference type="Pfam" id="PF00027">
    <property type="entry name" value="cNMP_binding"/>
    <property type="match status" value="1"/>
</dbReference>
<dbReference type="PROSITE" id="PS50042">
    <property type="entry name" value="CNMP_BINDING_3"/>
    <property type="match status" value="1"/>
</dbReference>
<dbReference type="GO" id="GO:0003700">
    <property type="term" value="F:DNA-binding transcription factor activity"/>
    <property type="evidence" value="ECO:0007669"/>
    <property type="project" value="TreeGrafter"/>
</dbReference>